<accession>A0AAD6TDU7</accession>
<feature type="chain" id="PRO_5041974645" description="Secreted protein" evidence="2">
    <location>
        <begin position="25"/>
        <end position="152"/>
    </location>
</feature>
<protein>
    <recommendedName>
        <fullName evidence="5">Secreted protein</fullName>
    </recommendedName>
</protein>
<evidence type="ECO:0000313" key="4">
    <source>
        <dbReference type="Proteomes" id="UP001218188"/>
    </source>
</evidence>
<dbReference type="AlphaFoldDB" id="A0AAD6TDU7"/>
<sequence>MPQKIKICLRLLLSILCTQSACFCASVYCSRPSFLVNNISTKKDCDSKKENKFEFTDRGPLITTQAARFRFHVVYCACGLAHVHHQTRLQKEISIPSVSLLHFPAPHTDREFCQRPPFGFNFKSANSPTTHPRRNRGRRDPPPICDPDSVKS</sequence>
<proteinExistence type="predicted"/>
<keyword evidence="2" id="KW-0732">Signal</keyword>
<dbReference type="EMBL" id="JARJCM010000009">
    <property type="protein sequence ID" value="KAJ7043511.1"/>
    <property type="molecule type" value="Genomic_DNA"/>
</dbReference>
<organism evidence="3 4">
    <name type="scientific">Mycena alexandri</name>
    <dbReference type="NCBI Taxonomy" id="1745969"/>
    <lineage>
        <taxon>Eukaryota</taxon>
        <taxon>Fungi</taxon>
        <taxon>Dikarya</taxon>
        <taxon>Basidiomycota</taxon>
        <taxon>Agaricomycotina</taxon>
        <taxon>Agaricomycetes</taxon>
        <taxon>Agaricomycetidae</taxon>
        <taxon>Agaricales</taxon>
        <taxon>Marasmiineae</taxon>
        <taxon>Mycenaceae</taxon>
        <taxon>Mycena</taxon>
    </lineage>
</organism>
<evidence type="ECO:0000256" key="2">
    <source>
        <dbReference type="SAM" id="SignalP"/>
    </source>
</evidence>
<comment type="caution">
    <text evidence="3">The sequence shown here is derived from an EMBL/GenBank/DDBJ whole genome shotgun (WGS) entry which is preliminary data.</text>
</comment>
<evidence type="ECO:0000256" key="1">
    <source>
        <dbReference type="SAM" id="MobiDB-lite"/>
    </source>
</evidence>
<name>A0AAD6TDU7_9AGAR</name>
<keyword evidence="4" id="KW-1185">Reference proteome</keyword>
<gene>
    <name evidence="3" type="ORF">C8F04DRAFT_721054</name>
</gene>
<reference evidence="3" key="1">
    <citation type="submission" date="2023-03" db="EMBL/GenBank/DDBJ databases">
        <title>Massive genome expansion in bonnet fungi (Mycena s.s.) driven by repeated elements and novel gene families across ecological guilds.</title>
        <authorList>
            <consortium name="Lawrence Berkeley National Laboratory"/>
            <person name="Harder C.B."/>
            <person name="Miyauchi S."/>
            <person name="Viragh M."/>
            <person name="Kuo A."/>
            <person name="Thoen E."/>
            <person name="Andreopoulos B."/>
            <person name="Lu D."/>
            <person name="Skrede I."/>
            <person name="Drula E."/>
            <person name="Henrissat B."/>
            <person name="Morin E."/>
            <person name="Kohler A."/>
            <person name="Barry K."/>
            <person name="LaButti K."/>
            <person name="Morin E."/>
            <person name="Salamov A."/>
            <person name="Lipzen A."/>
            <person name="Mereny Z."/>
            <person name="Hegedus B."/>
            <person name="Baldrian P."/>
            <person name="Stursova M."/>
            <person name="Weitz H."/>
            <person name="Taylor A."/>
            <person name="Grigoriev I.V."/>
            <person name="Nagy L.G."/>
            <person name="Martin F."/>
            <person name="Kauserud H."/>
        </authorList>
    </citation>
    <scope>NUCLEOTIDE SEQUENCE</scope>
    <source>
        <strain evidence="3">CBHHK200</strain>
    </source>
</reference>
<dbReference type="Proteomes" id="UP001218188">
    <property type="component" value="Unassembled WGS sequence"/>
</dbReference>
<feature type="region of interest" description="Disordered" evidence="1">
    <location>
        <begin position="119"/>
        <end position="152"/>
    </location>
</feature>
<evidence type="ECO:0008006" key="5">
    <source>
        <dbReference type="Google" id="ProtNLM"/>
    </source>
</evidence>
<evidence type="ECO:0000313" key="3">
    <source>
        <dbReference type="EMBL" id="KAJ7043511.1"/>
    </source>
</evidence>
<feature type="signal peptide" evidence="2">
    <location>
        <begin position="1"/>
        <end position="24"/>
    </location>
</feature>